<evidence type="ECO:0000313" key="2">
    <source>
        <dbReference type="Proteomes" id="UP001140949"/>
    </source>
</evidence>
<proteinExistence type="predicted"/>
<evidence type="ECO:0000313" key="1">
    <source>
        <dbReference type="EMBL" id="KAJ6797680.1"/>
    </source>
</evidence>
<dbReference type="Proteomes" id="UP001140949">
    <property type="component" value="Unassembled WGS sequence"/>
</dbReference>
<keyword evidence="2" id="KW-1185">Reference proteome</keyword>
<name>A0AAX6E143_IRIPA</name>
<dbReference type="AlphaFoldDB" id="A0AAX6E143"/>
<dbReference type="EMBL" id="JANAVB010040817">
    <property type="protein sequence ID" value="KAJ6797680.1"/>
    <property type="molecule type" value="Genomic_DNA"/>
</dbReference>
<dbReference type="GO" id="GO:0016872">
    <property type="term" value="F:intramolecular lyase activity"/>
    <property type="evidence" value="ECO:0007669"/>
    <property type="project" value="InterPro"/>
</dbReference>
<dbReference type="InterPro" id="IPR036298">
    <property type="entry name" value="Chalcone_isomerase_sf"/>
</dbReference>
<dbReference type="PANTHER" id="PTHR47588">
    <property type="entry name" value="CHALCONE--FLAVONONE ISOMERASE 3-RELATED"/>
    <property type="match status" value="1"/>
</dbReference>
<sequence>MSSEMVMVDAIPFPPQITTTKPLALFGTGLTDVEVHFLQIKYNAIGIYLEKLLLNIWGIGRERRAVTLPRTTAFSRQ</sequence>
<dbReference type="InterPro" id="IPR016088">
    <property type="entry name" value="Chalcone_isomerase_3-sand"/>
</dbReference>
<keyword evidence="1" id="KW-0413">Isomerase</keyword>
<reference evidence="1" key="2">
    <citation type="submission" date="2023-04" db="EMBL/GenBank/DDBJ databases">
        <authorList>
            <person name="Bruccoleri R.E."/>
            <person name="Oakeley E.J."/>
            <person name="Faust A.-M."/>
            <person name="Dessus-Babus S."/>
            <person name="Altorfer M."/>
            <person name="Burckhardt D."/>
            <person name="Oertli M."/>
            <person name="Naumann U."/>
            <person name="Petersen F."/>
            <person name="Wong J."/>
        </authorList>
    </citation>
    <scope>NUCLEOTIDE SEQUENCE</scope>
    <source>
        <strain evidence="1">GSM-AAB239-AS_SAM_17_03QT</strain>
        <tissue evidence="1">Leaf</tissue>
    </source>
</reference>
<dbReference type="InterPro" id="IPR044191">
    <property type="entry name" value="CHI3-like"/>
</dbReference>
<comment type="caution">
    <text evidence="1">The sequence shown here is derived from an EMBL/GenBank/DDBJ whole genome shotgun (WGS) entry which is preliminary data.</text>
</comment>
<gene>
    <name evidence="1" type="ORF">M6B38_215970</name>
</gene>
<dbReference type="PANTHER" id="PTHR47588:SF1">
    <property type="entry name" value="CHALCONE--FLAVANONE ISOMERASE 3-RELATED"/>
    <property type="match status" value="1"/>
</dbReference>
<organism evidence="1 2">
    <name type="scientific">Iris pallida</name>
    <name type="common">Sweet iris</name>
    <dbReference type="NCBI Taxonomy" id="29817"/>
    <lineage>
        <taxon>Eukaryota</taxon>
        <taxon>Viridiplantae</taxon>
        <taxon>Streptophyta</taxon>
        <taxon>Embryophyta</taxon>
        <taxon>Tracheophyta</taxon>
        <taxon>Spermatophyta</taxon>
        <taxon>Magnoliopsida</taxon>
        <taxon>Liliopsida</taxon>
        <taxon>Asparagales</taxon>
        <taxon>Iridaceae</taxon>
        <taxon>Iridoideae</taxon>
        <taxon>Irideae</taxon>
        <taxon>Iris</taxon>
    </lineage>
</organism>
<accession>A0AAX6E143</accession>
<dbReference type="Gene3D" id="3.50.70.10">
    <property type="match status" value="1"/>
</dbReference>
<reference evidence="1" key="1">
    <citation type="journal article" date="2023" name="GigaByte">
        <title>Genome assembly of the bearded iris, Iris pallida Lam.</title>
        <authorList>
            <person name="Bruccoleri R.E."/>
            <person name="Oakeley E.J."/>
            <person name="Faust A.M.E."/>
            <person name="Altorfer M."/>
            <person name="Dessus-Babus S."/>
            <person name="Burckhardt D."/>
            <person name="Oertli M."/>
            <person name="Naumann U."/>
            <person name="Petersen F."/>
            <person name="Wong J."/>
        </authorList>
    </citation>
    <scope>NUCLEOTIDE SEQUENCE</scope>
    <source>
        <strain evidence="1">GSM-AAB239-AS_SAM_17_03QT</strain>
    </source>
</reference>
<dbReference type="SUPFAM" id="SSF54626">
    <property type="entry name" value="Chalcone isomerase"/>
    <property type="match status" value="1"/>
</dbReference>
<protein>
    <submittedName>
        <fullName evidence="1">Chalcone--flavonone isomerase 3</fullName>
    </submittedName>
</protein>